<dbReference type="Proteomes" id="UP001437256">
    <property type="component" value="Unassembled WGS sequence"/>
</dbReference>
<keyword evidence="4" id="KW-1185">Reference proteome</keyword>
<evidence type="ECO:0000313" key="4">
    <source>
        <dbReference type="Proteomes" id="UP001437256"/>
    </source>
</evidence>
<evidence type="ECO:0000256" key="2">
    <source>
        <dbReference type="SAM" id="MobiDB-lite"/>
    </source>
</evidence>
<sequence>MTSSLEHATSTIDDLTLALANFSRLPSPDPLSSVTCCCKRDDCENVQAWHALKSRLESRLTLSAEVGQALLQRSEAFSRRNQDLLSRQSEKIGKPEDETSEDDNASQDDESRIRQLMKEKNELERRLTQALVNTEVTEVSSKTILQELQEAKLTISRLSSHHARSVGWETRLSVATKERDDMQQERDFESQRARLAESRFAALKEKTSKLQGDVQRLQEELHEKRLHRLESSESMIQDARSQIQMLHQSLVKTNTPTADYSELTRMVESLIDDNETLKKDNTELQALLAQSRDDTHALQLEVDEQRAFIAPRSRAATPLSPHIRHAHTGSMPSSTFREQLSPMPSKRESSLERKSYRSFEPLTPETSNPPLSPAESTFPRQPPSPYVVESQDGDDSSPWPEKQRAHKPLFLLTRSRSVQTDPWPTLLAPSPAPTPSPLDLRSESSSYSESSASTMSTVVDRVNSLLHRMTETDALTLTNRLKRQHLRGADVGHLSRSTVSNILNEVTGLRAQFRHLLEDEKLVTTCSRKDLRAVFKLFREIFVEMGQMRIALNDIILDPSIAPKVSELALDPKKAEAANLPPEGSGVTSGWIAPISKFFGSPAAKVDTTTITSGVSGLMRTPSSKGTARAPRFIPKIGAATSASATTVNIEFSGGGVGRATTTLAQPTGDSQETLKRSVSPLDVPAQGPSSNVMGIFAGAPRPTTPDQDPWVVLPRQPRRVQSTLHPSMIGTPANTIRVKQLRSEAEPARSKRVSRNVDAMIDSDQPLSPRRGGDEDDEATDFVPPLLERTLRRRGLSDSSIHSTFLGDTSVNSDGAVMSGEPSSAGPSRESVLQALSKKVQNLRMGTPGTSSSYKESSPIAAGRRQEKERDVGIKSVPGLSSFITSWATSAPPTDPTLQRQGSLLVGSPPRDDLFGRAIGSRTGEDAFY</sequence>
<feature type="compositionally biased region" description="Polar residues" evidence="2">
    <location>
        <begin position="364"/>
        <end position="379"/>
    </location>
</feature>
<proteinExistence type="predicted"/>
<organism evidence="3 4">
    <name type="scientific">Marasmius tenuissimus</name>
    <dbReference type="NCBI Taxonomy" id="585030"/>
    <lineage>
        <taxon>Eukaryota</taxon>
        <taxon>Fungi</taxon>
        <taxon>Dikarya</taxon>
        <taxon>Basidiomycota</taxon>
        <taxon>Agaricomycotina</taxon>
        <taxon>Agaricomycetes</taxon>
        <taxon>Agaricomycetidae</taxon>
        <taxon>Agaricales</taxon>
        <taxon>Marasmiineae</taxon>
        <taxon>Marasmiaceae</taxon>
        <taxon>Marasmius</taxon>
    </lineage>
</organism>
<gene>
    <name evidence="3" type="ORF">AAF712_002740</name>
</gene>
<feature type="compositionally biased region" description="Polar residues" evidence="2">
    <location>
        <begin position="888"/>
        <end position="903"/>
    </location>
</feature>
<feature type="region of interest" description="Disordered" evidence="2">
    <location>
        <begin position="313"/>
        <end position="454"/>
    </location>
</feature>
<protein>
    <submittedName>
        <fullName evidence="3">Uncharacterized protein</fullName>
    </submittedName>
</protein>
<accession>A0ABR3AB68</accession>
<feature type="coiled-coil region" evidence="1">
    <location>
        <begin position="260"/>
        <end position="294"/>
    </location>
</feature>
<dbReference type="EMBL" id="JBBXMP010000008">
    <property type="protein sequence ID" value="KAL0070248.1"/>
    <property type="molecule type" value="Genomic_DNA"/>
</dbReference>
<feature type="compositionally biased region" description="Polar residues" evidence="2">
    <location>
        <begin position="801"/>
        <end position="814"/>
    </location>
</feature>
<keyword evidence="1" id="KW-0175">Coiled coil</keyword>
<feature type="compositionally biased region" description="Basic and acidic residues" evidence="2">
    <location>
        <begin position="865"/>
        <end position="874"/>
    </location>
</feature>
<feature type="compositionally biased region" description="Acidic residues" evidence="2">
    <location>
        <begin position="98"/>
        <end position="108"/>
    </location>
</feature>
<feature type="compositionally biased region" description="Basic and acidic residues" evidence="2">
    <location>
        <begin position="81"/>
        <end position="97"/>
    </location>
</feature>
<feature type="compositionally biased region" description="Basic and acidic residues" evidence="2">
    <location>
        <begin position="345"/>
        <end position="357"/>
    </location>
</feature>
<feature type="region of interest" description="Disordered" evidence="2">
    <location>
        <begin position="888"/>
        <end position="930"/>
    </location>
</feature>
<evidence type="ECO:0000313" key="3">
    <source>
        <dbReference type="EMBL" id="KAL0070248.1"/>
    </source>
</evidence>
<feature type="compositionally biased region" description="Low complexity" evidence="2">
    <location>
        <begin position="443"/>
        <end position="454"/>
    </location>
</feature>
<evidence type="ECO:0000256" key="1">
    <source>
        <dbReference type="SAM" id="Coils"/>
    </source>
</evidence>
<feature type="region of interest" description="Disordered" evidence="2">
    <location>
        <begin position="741"/>
        <end position="787"/>
    </location>
</feature>
<feature type="region of interest" description="Disordered" evidence="2">
    <location>
        <begin position="801"/>
        <end position="875"/>
    </location>
</feature>
<reference evidence="3 4" key="1">
    <citation type="submission" date="2024-05" db="EMBL/GenBank/DDBJ databases">
        <title>A draft genome resource for the thread blight pathogen Marasmius tenuissimus strain MS-2.</title>
        <authorList>
            <person name="Yulfo-Soto G.E."/>
            <person name="Baruah I.K."/>
            <person name="Amoako-Attah I."/>
            <person name="Bukari Y."/>
            <person name="Meinhardt L.W."/>
            <person name="Bailey B.A."/>
            <person name="Cohen S.P."/>
        </authorList>
    </citation>
    <scope>NUCLEOTIDE SEQUENCE [LARGE SCALE GENOMIC DNA]</scope>
    <source>
        <strain evidence="3 4">MS-2</strain>
    </source>
</reference>
<comment type="caution">
    <text evidence="3">The sequence shown here is derived from an EMBL/GenBank/DDBJ whole genome shotgun (WGS) entry which is preliminary data.</text>
</comment>
<name>A0ABR3AB68_9AGAR</name>
<feature type="region of interest" description="Disordered" evidence="2">
    <location>
        <begin position="81"/>
        <end position="111"/>
    </location>
</feature>